<accession>A0A0E9QFU8</accession>
<reference evidence="1" key="1">
    <citation type="submission" date="2014-11" db="EMBL/GenBank/DDBJ databases">
        <authorList>
            <person name="Amaro Gonzalez C."/>
        </authorList>
    </citation>
    <scope>NUCLEOTIDE SEQUENCE</scope>
</reference>
<dbReference type="AlphaFoldDB" id="A0A0E9QFU8"/>
<protein>
    <submittedName>
        <fullName evidence="1">Uncharacterized protein</fullName>
    </submittedName>
</protein>
<organism evidence="1">
    <name type="scientific">Anguilla anguilla</name>
    <name type="common">European freshwater eel</name>
    <name type="synonym">Muraena anguilla</name>
    <dbReference type="NCBI Taxonomy" id="7936"/>
    <lineage>
        <taxon>Eukaryota</taxon>
        <taxon>Metazoa</taxon>
        <taxon>Chordata</taxon>
        <taxon>Craniata</taxon>
        <taxon>Vertebrata</taxon>
        <taxon>Euteleostomi</taxon>
        <taxon>Actinopterygii</taxon>
        <taxon>Neopterygii</taxon>
        <taxon>Teleostei</taxon>
        <taxon>Anguilliformes</taxon>
        <taxon>Anguillidae</taxon>
        <taxon>Anguilla</taxon>
    </lineage>
</organism>
<sequence>MPLNMLINGIAVPILHI</sequence>
<proteinExistence type="predicted"/>
<evidence type="ECO:0000313" key="1">
    <source>
        <dbReference type="EMBL" id="JAH15210.1"/>
    </source>
</evidence>
<reference evidence="1" key="2">
    <citation type="journal article" date="2015" name="Fish Shellfish Immunol.">
        <title>Early steps in the European eel (Anguilla anguilla)-Vibrio vulnificus interaction in the gills: Role of the RtxA13 toxin.</title>
        <authorList>
            <person name="Callol A."/>
            <person name="Pajuelo D."/>
            <person name="Ebbesson L."/>
            <person name="Teles M."/>
            <person name="MacKenzie S."/>
            <person name="Amaro C."/>
        </authorList>
    </citation>
    <scope>NUCLEOTIDE SEQUENCE</scope>
</reference>
<dbReference type="EMBL" id="GBXM01093367">
    <property type="protein sequence ID" value="JAH15210.1"/>
    <property type="molecule type" value="Transcribed_RNA"/>
</dbReference>
<name>A0A0E9QFU8_ANGAN</name>